<comment type="caution">
    <text evidence="4">The sequence shown here is derived from an EMBL/GenBank/DDBJ whole genome shotgun (WGS) entry which is preliminary data.</text>
</comment>
<organism evidence="4 5">
    <name type="scientific">Tolypocladium paradoxum</name>
    <dbReference type="NCBI Taxonomy" id="94208"/>
    <lineage>
        <taxon>Eukaryota</taxon>
        <taxon>Fungi</taxon>
        <taxon>Dikarya</taxon>
        <taxon>Ascomycota</taxon>
        <taxon>Pezizomycotina</taxon>
        <taxon>Sordariomycetes</taxon>
        <taxon>Hypocreomycetidae</taxon>
        <taxon>Hypocreales</taxon>
        <taxon>Ophiocordycipitaceae</taxon>
        <taxon>Tolypocladium</taxon>
    </lineage>
</organism>
<dbReference type="STRING" id="94208.A0A2S4KL83"/>
<gene>
    <name evidence="4" type="ORF">TPAR_08880</name>
</gene>
<dbReference type="InterPro" id="IPR008979">
    <property type="entry name" value="Galactose-bd-like_sf"/>
</dbReference>
<evidence type="ECO:0000259" key="3">
    <source>
        <dbReference type="Pfam" id="PF02018"/>
    </source>
</evidence>
<sequence length="361" mass="38318">MLRNVALASVLSLIGGAAASPHELFERAGACNRDNLLRCFVDARYSTQASAYCAQLTPYTTTVATVTATETVTESQTTTASTETETVSSVTTVFTATVPSATVTVTRSAQQPVRMRRDEPAAAAPKCMTSGVTYADARITSACSCIDVPASTVSTTYTAGTQTVTATNIASVTATATVTEWSTVSTVTTDGISTVTVDPPAPTNLIINPGFEGGLDPWTFYNNDGSSWAGSVVRIAGHNGQGTAAMAITNTRDKGYSVLRSNYFTLEAGRRYSYRFITRNTAERDPKHYLTVTITSDGEGVLEISPTGGQAIGNDWTRYSGEFVVAANRAGNKGQFSINLMRNQGKSITWYFDDVVVIEVA</sequence>
<dbReference type="Gene3D" id="2.60.120.260">
    <property type="entry name" value="Galactose-binding domain-like"/>
    <property type="match status" value="1"/>
</dbReference>
<dbReference type="Proteomes" id="UP000237481">
    <property type="component" value="Unassembled WGS sequence"/>
</dbReference>
<accession>A0A2S4KL83</accession>
<keyword evidence="1" id="KW-0378">Hydrolase</keyword>
<dbReference type="GO" id="GO:0016798">
    <property type="term" value="F:hydrolase activity, acting on glycosyl bonds"/>
    <property type="evidence" value="ECO:0007669"/>
    <property type="project" value="InterPro"/>
</dbReference>
<feature type="signal peptide" evidence="2">
    <location>
        <begin position="1"/>
        <end position="19"/>
    </location>
</feature>
<dbReference type="Pfam" id="PF02018">
    <property type="entry name" value="CBM_4_9"/>
    <property type="match status" value="1"/>
</dbReference>
<name>A0A2S4KL83_9HYPO</name>
<evidence type="ECO:0000256" key="1">
    <source>
        <dbReference type="ARBA" id="ARBA00022801"/>
    </source>
</evidence>
<dbReference type="EMBL" id="PKSG01001133">
    <property type="protein sequence ID" value="POR30909.1"/>
    <property type="molecule type" value="Genomic_DNA"/>
</dbReference>
<keyword evidence="2" id="KW-0732">Signal</keyword>
<dbReference type="AlphaFoldDB" id="A0A2S4KL83"/>
<evidence type="ECO:0000313" key="4">
    <source>
        <dbReference type="EMBL" id="POR30909.1"/>
    </source>
</evidence>
<dbReference type="SUPFAM" id="SSF49785">
    <property type="entry name" value="Galactose-binding domain-like"/>
    <property type="match status" value="1"/>
</dbReference>
<protein>
    <submittedName>
        <fullName evidence="4">Galactose-binding domain-like protein</fullName>
    </submittedName>
</protein>
<evidence type="ECO:0000256" key="2">
    <source>
        <dbReference type="SAM" id="SignalP"/>
    </source>
</evidence>
<proteinExistence type="predicted"/>
<dbReference type="OrthoDB" id="3562088at2759"/>
<feature type="domain" description="CBM-cenC" evidence="3">
    <location>
        <begin position="204"/>
        <end position="340"/>
    </location>
</feature>
<keyword evidence="5" id="KW-1185">Reference proteome</keyword>
<reference evidence="4 5" key="1">
    <citation type="submission" date="2018-01" db="EMBL/GenBank/DDBJ databases">
        <title>Harnessing the power of phylogenomics to disentangle the directionality and signatures of interkingdom host jumping in the parasitic fungal genus Tolypocladium.</title>
        <authorList>
            <person name="Quandt C.A."/>
            <person name="Patterson W."/>
            <person name="Spatafora J.W."/>
        </authorList>
    </citation>
    <scope>NUCLEOTIDE SEQUENCE [LARGE SCALE GENOMIC DNA]</scope>
    <source>
        <strain evidence="4 5">NRBC 100945</strain>
    </source>
</reference>
<feature type="chain" id="PRO_5015665495" evidence="2">
    <location>
        <begin position="20"/>
        <end position="361"/>
    </location>
</feature>
<dbReference type="InterPro" id="IPR003305">
    <property type="entry name" value="CenC_carb-bd"/>
</dbReference>
<evidence type="ECO:0000313" key="5">
    <source>
        <dbReference type="Proteomes" id="UP000237481"/>
    </source>
</evidence>